<name>A0AAQ0LVQ5_STAXY</name>
<dbReference type="Proteomes" id="UP000285579">
    <property type="component" value="Unassembled WGS sequence"/>
</dbReference>
<evidence type="ECO:0000313" key="1">
    <source>
        <dbReference type="EMBL" id="RIM90649.1"/>
    </source>
</evidence>
<accession>A0AAQ0LVQ5</accession>
<sequence>MIKKIPKYKVIDRNKNVLIQGNILFEIIETLILNTIKHIETKKSLITRIEKNHFVYFDLLSMIYQNSNYFEWENIETIEYIYNNKKFLDPKDFVKFKKSSFKLSSRVNNIDVENIKWKR</sequence>
<protein>
    <submittedName>
        <fullName evidence="1">Uncharacterized protein</fullName>
    </submittedName>
</protein>
<organism evidence="1 2">
    <name type="scientific">Staphylococcus xylosus</name>
    <dbReference type="NCBI Taxonomy" id="1288"/>
    <lineage>
        <taxon>Bacteria</taxon>
        <taxon>Bacillati</taxon>
        <taxon>Bacillota</taxon>
        <taxon>Bacilli</taxon>
        <taxon>Bacillales</taxon>
        <taxon>Staphylococcaceae</taxon>
        <taxon>Staphylococcus</taxon>
    </lineage>
</organism>
<evidence type="ECO:0000313" key="2">
    <source>
        <dbReference type="Proteomes" id="UP000285579"/>
    </source>
</evidence>
<reference evidence="1 2" key="1">
    <citation type="journal article" date="2016" name="Front. Microbiol.">
        <title>Comprehensive Phylogenetic Analysis of Bovine Non-aureus Staphylococci Species Based on Whole-Genome Sequencing.</title>
        <authorList>
            <person name="Naushad S."/>
            <person name="Barkema H.W."/>
            <person name="Luby C."/>
            <person name="Condas L.A."/>
            <person name="Nobrega D.B."/>
            <person name="Carson D.A."/>
            <person name="De Buck J."/>
        </authorList>
    </citation>
    <scope>NUCLEOTIDE SEQUENCE [LARGE SCALE GENOMIC DNA]</scope>
    <source>
        <strain evidence="1 2">SNUC 1349</strain>
    </source>
</reference>
<proteinExistence type="predicted"/>
<dbReference type="AlphaFoldDB" id="A0AAQ0LVQ5"/>
<gene>
    <name evidence="1" type="ORF">BU104_13575</name>
</gene>
<dbReference type="RefSeq" id="WP_119555659.1">
    <property type="nucleotide sequence ID" value="NZ_QXTZ01000022.1"/>
</dbReference>
<comment type="caution">
    <text evidence="1">The sequence shown here is derived from an EMBL/GenBank/DDBJ whole genome shotgun (WGS) entry which is preliminary data.</text>
</comment>
<dbReference type="EMBL" id="QXUI01000015">
    <property type="protein sequence ID" value="RIM90649.1"/>
    <property type="molecule type" value="Genomic_DNA"/>
</dbReference>